<dbReference type="EMBL" id="JAAUVV010000003">
    <property type="protein sequence ID" value="NJJ03227.1"/>
    <property type="molecule type" value="Genomic_DNA"/>
</dbReference>
<evidence type="ECO:0000256" key="1">
    <source>
        <dbReference type="SAM" id="Phobius"/>
    </source>
</evidence>
<accession>A0AAP7CBF7</accession>
<dbReference type="InterPro" id="IPR007168">
    <property type="entry name" value="Phageshock_PspC_N"/>
</dbReference>
<feature type="transmembrane region" description="Helical" evidence="1">
    <location>
        <begin position="103"/>
        <end position="119"/>
    </location>
</feature>
<gene>
    <name evidence="3" type="ORF">HC138_02410</name>
</gene>
<dbReference type="RefSeq" id="WP_167615850.1">
    <property type="nucleotide sequence ID" value="NZ_JAAUVV010000003.1"/>
</dbReference>
<reference evidence="3 4" key="1">
    <citation type="submission" date="2020-03" db="EMBL/GenBank/DDBJ databases">
        <title>Draft genome sequences of bacterial isolates from the female urobiome.</title>
        <authorList>
            <person name="Miller-Ensminger T."/>
            <person name="Wolfe A.J."/>
            <person name="Putonti C."/>
        </authorList>
    </citation>
    <scope>NUCLEOTIDE SEQUENCE [LARGE SCALE GENOMIC DNA]</scope>
    <source>
        <strain evidence="3 4">UMB8490</strain>
    </source>
</reference>
<evidence type="ECO:0000259" key="2">
    <source>
        <dbReference type="Pfam" id="PF04024"/>
    </source>
</evidence>
<feature type="transmembrane region" description="Helical" evidence="1">
    <location>
        <begin position="50"/>
        <end position="73"/>
    </location>
</feature>
<dbReference type="AlphaFoldDB" id="A0AAP7CBF7"/>
<comment type="caution">
    <text evidence="3">The sequence shown here is derived from an EMBL/GenBank/DDBJ whole genome shotgun (WGS) entry which is preliminary data.</text>
</comment>
<proteinExistence type="predicted"/>
<keyword evidence="1" id="KW-0472">Membrane</keyword>
<dbReference type="Pfam" id="PF04024">
    <property type="entry name" value="PspC"/>
    <property type="match status" value="1"/>
</dbReference>
<evidence type="ECO:0000313" key="3">
    <source>
        <dbReference type="EMBL" id="NJJ03227.1"/>
    </source>
</evidence>
<feature type="domain" description="Phage shock protein PspC N-terminal" evidence="2">
    <location>
        <begin position="28"/>
        <end position="75"/>
    </location>
</feature>
<feature type="transmembrane region" description="Helical" evidence="1">
    <location>
        <begin position="125"/>
        <end position="143"/>
    </location>
</feature>
<evidence type="ECO:0000313" key="4">
    <source>
        <dbReference type="Proteomes" id="UP000591626"/>
    </source>
</evidence>
<dbReference type="Proteomes" id="UP000591626">
    <property type="component" value="Unassembled WGS sequence"/>
</dbReference>
<keyword evidence="1" id="KW-1133">Transmembrane helix</keyword>
<protein>
    <submittedName>
        <fullName evidence="3">PspC domain-containing protein</fullName>
    </submittedName>
</protein>
<sequence>MAQTSSTSLKHMWETRPRRITKDQGGRAVFGGVCTGFGARYGYDPVAVRIAFVLTGFIFGGGIFAYLLCWLLMPRLGEDMSPGRAIFTRKDQRSPIEQKECRTGWLLLLGLIIFIPAAADAGDNRVTFGVFVVLLFIWLFAYAENPTPPEQWRADDLVWRDQKRRRRFRR</sequence>
<keyword evidence="1" id="KW-0812">Transmembrane</keyword>
<name>A0AAP7CBF7_9CORY</name>
<organism evidence="3 4">
    <name type="scientific">Corynebacterium coyleae</name>
    <dbReference type="NCBI Taxonomy" id="53374"/>
    <lineage>
        <taxon>Bacteria</taxon>
        <taxon>Bacillati</taxon>
        <taxon>Actinomycetota</taxon>
        <taxon>Actinomycetes</taxon>
        <taxon>Mycobacteriales</taxon>
        <taxon>Corynebacteriaceae</taxon>
        <taxon>Corynebacterium</taxon>
    </lineage>
</organism>